<name>A0A857MJ23_9BACT</name>
<evidence type="ECO:0000313" key="5">
    <source>
        <dbReference type="Proteomes" id="UP001059824"/>
    </source>
</evidence>
<sequence length="428" mass="48966">MKHTVEEVRLKNGARGLLIDVPGATVMSFEFQFRAGNRYVKHKDIYETAHLMEHMAFGANAKYKTEHEFEAEFTKNGAYHNAYTSDLSMVYMAECADFEWEHILKLQEVSICQPKFNEDELAAEKGNVRSELTGYLNNHIRLLWPKAQQLLGEDILTFNQRLKTISHVTLRDIREHHKRTHTSDNLRFVIAGKLHGRKAEIRRQLEEWPLPRGEHFAVPHDEMHSANASLIRRKEASNITFGWSNIVPRVLSDEELDAMACLNHLLTGTMHSRIFGTARKKGLSYNVFSDAAASFYESSWDFGGQVNHEAAHELFVIIRDQMRQVLDGEITQAEIEAAKSYALGRHQMGAQTVAQISNFYTSRYFGDGVVKDYEKVPDSITHTSRECMIETAREFIRTNTWVLAAVGSGEKAEINELNTLLEELYIKS</sequence>
<feature type="domain" description="Peptidase M16 C-terminal" evidence="3">
    <location>
        <begin position="168"/>
        <end position="340"/>
    </location>
</feature>
<comment type="similarity">
    <text evidence="1">Belongs to the peptidase M16 family.</text>
</comment>
<dbReference type="KEGG" id="mama:GII36_01605"/>
<dbReference type="SUPFAM" id="SSF63411">
    <property type="entry name" value="LuxS/MPP-like metallohydrolase"/>
    <property type="match status" value="2"/>
</dbReference>
<dbReference type="InterPro" id="IPR007863">
    <property type="entry name" value="Peptidase_M16_C"/>
</dbReference>
<dbReference type="Pfam" id="PF05193">
    <property type="entry name" value="Peptidase_M16_C"/>
    <property type="match status" value="1"/>
</dbReference>
<evidence type="ECO:0000313" key="4">
    <source>
        <dbReference type="EMBL" id="QHN42543.1"/>
    </source>
</evidence>
<dbReference type="InterPro" id="IPR011249">
    <property type="entry name" value="Metalloenz_LuxS/M16"/>
</dbReference>
<evidence type="ECO:0000259" key="2">
    <source>
        <dbReference type="Pfam" id="PF00675"/>
    </source>
</evidence>
<accession>A0A857MJ23</accession>
<dbReference type="InterPro" id="IPR011765">
    <property type="entry name" value="Pept_M16_N"/>
</dbReference>
<protein>
    <recommendedName>
        <fullName evidence="6">Insulinase family protein</fullName>
    </recommendedName>
</protein>
<dbReference type="RefSeq" id="WP_260763930.1">
    <property type="nucleotide sequence ID" value="NZ_CP045921.1"/>
</dbReference>
<evidence type="ECO:0000259" key="3">
    <source>
        <dbReference type="Pfam" id="PF05193"/>
    </source>
</evidence>
<organism evidence="4 5">
    <name type="scientific">Candidatus Mycosynbacter amalyticus</name>
    <dbReference type="NCBI Taxonomy" id="2665156"/>
    <lineage>
        <taxon>Bacteria</taxon>
        <taxon>Candidatus Saccharimonadota</taxon>
        <taxon>Candidatus Saccharimonadota incertae sedis</taxon>
        <taxon>Candidatus Mycosynbacter</taxon>
    </lineage>
</organism>
<dbReference type="PANTHER" id="PTHR11851:SF49">
    <property type="entry name" value="MITOCHONDRIAL-PROCESSING PEPTIDASE SUBUNIT ALPHA"/>
    <property type="match status" value="1"/>
</dbReference>
<proteinExistence type="inferred from homology"/>
<dbReference type="Proteomes" id="UP001059824">
    <property type="component" value="Chromosome"/>
</dbReference>
<evidence type="ECO:0000256" key="1">
    <source>
        <dbReference type="ARBA" id="ARBA00007261"/>
    </source>
</evidence>
<evidence type="ECO:0008006" key="6">
    <source>
        <dbReference type="Google" id="ProtNLM"/>
    </source>
</evidence>
<dbReference type="GO" id="GO:0046872">
    <property type="term" value="F:metal ion binding"/>
    <property type="evidence" value="ECO:0007669"/>
    <property type="project" value="InterPro"/>
</dbReference>
<dbReference type="InterPro" id="IPR050361">
    <property type="entry name" value="MPP/UQCRC_Complex"/>
</dbReference>
<dbReference type="PANTHER" id="PTHR11851">
    <property type="entry name" value="METALLOPROTEASE"/>
    <property type="match status" value="1"/>
</dbReference>
<feature type="domain" description="Peptidase M16 N-terminal" evidence="2">
    <location>
        <begin position="32"/>
        <end position="139"/>
    </location>
</feature>
<dbReference type="Pfam" id="PF00675">
    <property type="entry name" value="Peptidase_M16"/>
    <property type="match status" value="1"/>
</dbReference>
<keyword evidence="5" id="KW-1185">Reference proteome</keyword>
<gene>
    <name evidence="4" type="ORF">GII36_01605</name>
</gene>
<dbReference type="EMBL" id="CP045921">
    <property type="protein sequence ID" value="QHN42543.1"/>
    <property type="molecule type" value="Genomic_DNA"/>
</dbReference>
<reference evidence="4" key="1">
    <citation type="journal article" date="2021" name="Nat. Microbiol.">
        <title>Cocultivation of an ultrasmall environmental parasitic bacterium with lytic ability against bacteria associated with wastewater foams.</title>
        <authorList>
            <person name="Batinovic S."/>
            <person name="Rose J.J.A."/>
            <person name="Ratcliffe J."/>
            <person name="Seviour R.J."/>
            <person name="Petrovski S."/>
        </authorList>
    </citation>
    <scope>NUCLEOTIDE SEQUENCE</scope>
    <source>
        <strain evidence="4">JR1</strain>
    </source>
</reference>
<dbReference type="Gene3D" id="3.30.830.10">
    <property type="entry name" value="Metalloenzyme, LuxS/M16 peptidase-like"/>
    <property type="match status" value="2"/>
</dbReference>
<dbReference type="AlphaFoldDB" id="A0A857MJ23"/>